<evidence type="ECO:0000256" key="3">
    <source>
        <dbReference type="ARBA" id="ARBA00023237"/>
    </source>
</evidence>
<comment type="caution">
    <text evidence="6">The sequence shown here is derived from an EMBL/GenBank/DDBJ whole genome shotgun (WGS) entry which is preliminary data.</text>
</comment>
<dbReference type="NCBIfam" id="TIGR03302">
    <property type="entry name" value="OM_YfiO"/>
    <property type="match status" value="1"/>
</dbReference>
<dbReference type="Proteomes" id="UP001595616">
    <property type="component" value="Unassembled WGS sequence"/>
</dbReference>
<evidence type="ECO:0000256" key="4">
    <source>
        <dbReference type="SAM" id="Coils"/>
    </source>
</evidence>
<evidence type="ECO:0000313" key="6">
    <source>
        <dbReference type="EMBL" id="MFC3810306.1"/>
    </source>
</evidence>
<proteinExistence type="predicted"/>
<sequence length="296" mass="34688">MKLKQSRFLLIVLGISVLSISCSKKFNQLIKKGTVDQKYNAAIEYYKKADYYKAGVLLEEISPLLKGDSTAERAQFYNAYCNYYQGQFQMSSYMFKTFYATYSNSPFAEEAYYMYAYSMFKDSPPHNLDQTSTLTAIDALQTFINTYPDSKYADNCTKDLKDLRFRLELKAYEKAKLYFKTREPSFLGRSNYKATVVSVDNFRKDFPDSQFNEELSYIQIIAQTELADVSFFLKQRERYNTAISFYEKFIDKYPSSKYLKDLQKFYDKCLKGLENVAKTEKEIEEAKKKAELENSK</sequence>
<accession>A0ABV7YW46</accession>
<dbReference type="SUPFAM" id="SSF48452">
    <property type="entry name" value="TPR-like"/>
    <property type="match status" value="1"/>
</dbReference>
<keyword evidence="2" id="KW-0472">Membrane</keyword>
<protein>
    <submittedName>
        <fullName evidence="6">Outer membrane protein assembly factor BamD</fullName>
    </submittedName>
</protein>
<keyword evidence="4" id="KW-0175">Coiled coil</keyword>
<keyword evidence="3" id="KW-0998">Cell outer membrane</keyword>
<dbReference type="InterPro" id="IPR039565">
    <property type="entry name" value="BamD-like"/>
</dbReference>
<evidence type="ECO:0000259" key="5">
    <source>
        <dbReference type="Pfam" id="PF13525"/>
    </source>
</evidence>
<gene>
    <name evidence="6" type="ORF">ACFOOI_06545</name>
</gene>
<evidence type="ECO:0000256" key="2">
    <source>
        <dbReference type="ARBA" id="ARBA00023136"/>
    </source>
</evidence>
<dbReference type="Gene3D" id="1.25.40.10">
    <property type="entry name" value="Tetratricopeptide repeat domain"/>
    <property type="match status" value="1"/>
</dbReference>
<evidence type="ECO:0000256" key="1">
    <source>
        <dbReference type="ARBA" id="ARBA00022729"/>
    </source>
</evidence>
<dbReference type="EMBL" id="JBHRYQ010000001">
    <property type="protein sequence ID" value="MFC3810306.1"/>
    <property type="molecule type" value="Genomic_DNA"/>
</dbReference>
<reference evidence="7" key="1">
    <citation type="journal article" date="2019" name="Int. J. Syst. Evol. Microbiol.">
        <title>The Global Catalogue of Microorganisms (GCM) 10K type strain sequencing project: providing services to taxonomists for standard genome sequencing and annotation.</title>
        <authorList>
            <consortium name="The Broad Institute Genomics Platform"/>
            <consortium name="The Broad Institute Genome Sequencing Center for Infectious Disease"/>
            <person name="Wu L."/>
            <person name="Ma J."/>
        </authorList>
    </citation>
    <scope>NUCLEOTIDE SEQUENCE [LARGE SCALE GENOMIC DNA]</scope>
    <source>
        <strain evidence="7">CECT 7956</strain>
    </source>
</reference>
<dbReference type="Pfam" id="PF13525">
    <property type="entry name" value="YfiO"/>
    <property type="match status" value="2"/>
</dbReference>
<feature type="coiled-coil region" evidence="4">
    <location>
        <begin position="269"/>
        <end position="296"/>
    </location>
</feature>
<keyword evidence="7" id="KW-1185">Reference proteome</keyword>
<dbReference type="PROSITE" id="PS51257">
    <property type="entry name" value="PROKAR_LIPOPROTEIN"/>
    <property type="match status" value="1"/>
</dbReference>
<name>A0ABV7YW46_9BACT</name>
<dbReference type="InterPro" id="IPR017689">
    <property type="entry name" value="BamD"/>
</dbReference>
<evidence type="ECO:0000313" key="7">
    <source>
        <dbReference type="Proteomes" id="UP001595616"/>
    </source>
</evidence>
<keyword evidence="1" id="KW-0732">Signal</keyword>
<organism evidence="6 7">
    <name type="scientific">Lacihabitans lacunae</name>
    <dbReference type="NCBI Taxonomy" id="1028214"/>
    <lineage>
        <taxon>Bacteria</taxon>
        <taxon>Pseudomonadati</taxon>
        <taxon>Bacteroidota</taxon>
        <taxon>Cytophagia</taxon>
        <taxon>Cytophagales</taxon>
        <taxon>Leadbetterellaceae</taxon>
        <taxon>Lacihabitans</taxon>
    </lineage>
</organism>
<dbReference type="InterPro" id="IPR011990">
    <property type="entry name" value="TPR-like_helical_dom_sf"/>
</dbReference>
<feature type="domain" description="Outer membrane lipoprotein BamD-like" evidence="5">
    <location>
        <begin position="189"/>
        <end position="268"/>
    </location>
</feature>
<feature type="domain" description="Outer membrane lipoprotein BamD-like" evidence="5">
    <location>
        <begin position="34"/>
        <end position="183"/>
    </location>
</feature>
<dbReference type="RefSeq" id="WP_379836332.1">
    <property type="nucleotide sequence ID" value="NZ_JBHRYQ010000001.1"/>
</dbReference>